<keyword evidence="10" id="KW-1185">Reference proteome</keyword>
<feature type="domain" description="ABC3 transporter permease C-terminal" evidence="7">
    <location>
        <begin position="272"/>
        <end position="380"/>
    </location>
</feature>
<evidence type="ECO:0000259" key="8">
    <source>
        <dbReference type="Pfam" id="PF12704"/>
    </source>
</evidence>
<feature type="transmembrane region" description="Helical" evidence="6">
    <location>
        <begin position="481"/>
        <end position="504"/>
    </location>
</feature>
<feature type="domain" description="MacB-like periplasmic core" evidence="8">
    <location>
        <begin position="22"/>
        <end position="228"/>
    </location>
</feature>
<accession>A0A0P6VSX4</accession>
<evidence type="ECO:0000256" key="4">
    <source>
        <dbReference type="ARBA" id="ARBA00022989"/>
    </source>
</evidence>
<dbReference type="GO" id="GO:0016740">
    <property type="term" value="F:transferase activity"/>
    <property type="evidence" value="ECO:0007669"/>
    <property type="project" value="UniProtKB-KW"/>
</dbReference>
<gene>
    <name evidence="9" type="ORF">ABB55_18050</name>
</gene>
<dbReference type="EMBL" id="LJYW01000001">
    <property type="protein sequence ID" value="KPL55984.1"/>
    <property type="molecule type" value="Genomic_DNA"/>
</dbReference>
<feature type="domain" description="ABC3 transporter permease C-terminal" evidence="7">
    <location>
        <begin position="731"/>
        <end position="841"/>
    </location>
</feature>
<feature type="transmembrane region" description="Helical" evidence="6">
    <location>
        <begin position="313"/>
        <end position="337"/>
    </location>
</feature>
<dbReference type="Pfam" id="PF12704">
    <property type="entry name" value="MacB_PCD"/>
    <property type="match status" value="1"/>
</dbReference>
<keyword evidence="2" id="KW-1003">Cell membrane</keyword>
<feature type="transmembrane region" description="Helical" evidence="6">
    <location>
        <begin position="814"/>
        <end position="834"/>
    </location>
</feature>
<sequence length="851" mass="88997">MATALRFALRELRGGLGGFRIFILCIALGVAAIAGVNSVRRAMTETIAEEGQSILGGDLAFALVNREASPAEAASIGRLGTVSVAATLRAMARKGDGVDQTLVEIKAVDAAYPLYGRLEAETAGGAIVEDARGLLARDDRGRYGALVEVPLMVRLGLAIGDEISVGTAKFTVAGVVRSEPDKVAGGVGFGPRLLIGVAALRETGLLQPGSLVRWHYRVKLASQVDDEAGLRALANGIETAHPDAAFETRSRANAAPSLKRNIDRFAQFLTLVGLTALIVGGVGVANAVRAYLDGKRDVIATLKCLGASGSFVFRVYFLQILAIAGLGIAAGLVLGSIAPPIAGYFLSGVLPIGTRAALYPAELGLAVAYGFLVAIAFASMPLGRAHDVPPTALFRDAVEPDRRLPRPRYLVLVGAALAGLAALALGLAEDRVAALLYLAALGAAFGLLRLVALGVIALAARMPSPPSAELRLALRNIHRPGAPTGSVVLSLGLGMTLLVTLALVDANLRDQIRQQLPKHAPSFFFMDVPNRQVPEFNALVRREAPDAQLVDVPMLRGRIVALKGVPAASVTPAREAAWVLTGDRGITYADSLPENSRLVAGSWWAKDYAGPPLVSFEEDIARGLGLGIGDSVRVNVLGREFEAKIANFRRLQWETLGINFVMVFSPNTFRGAPHSFLATVTWADGGTADKEVDLLRKVTAAFPVVTTIRVKDALQAVDDLVGKLADGVGAAAGVTLATAVLVLAGALAAGQRRRIYDAVVLKTLGATRRRILTAFAFEYGLVGLAAALFGLIAGSAAAWMVLSRIMGLTFALDPAVAIGSVALALVATLGFGLYDTWRALGAKAAPVLRHL</sequence>
<keyword evidence="3 6" id="KW-0812">Transmembrane</keyword>
<feature type="transmembrane region" description="Helical" evidence="6">
    <location>
        <begin position="728"/>
        <end position="750"/>
    </location>
</feature>
<dbReference type="STRING" id="665126.ABB55_18050"/>
<proteinExistence type="predicted"/>
<dbReference type="InterPro" id="IPR038766">
    <property type="entry name" value="Membrane_comp_ABC_pdt"/>
</dbReference>
<keyword evidence="9" id="KW-0808">Transferase</keyword>
<keyword evidence="5 6" id="KW-0472">Membrane</keyword>
<evidence type="ECO:0000313" key="10">
    <source>
        <dbReference type="Proteomes" id="UP000048984"/>
    </source>
</evidence>
<name>A0A0P6VSX4_9HYPH</name>
<feature type="transmembrane region" description="Helical" evidence="6">
    <location>
        <begin position="771"/>
        <end position="802"/>
    </location>
</feature>
<comment type="subcellular location">
    <subcellularLocation>
        <location evidence="1">Cell membrane</location>
        <topology evidence="1">Multi-pass membrane protein</topology>
    </subcellularLocation>
</comment>
<dbReference type="InterPro" id="IPR003838">
    <property type="entry name" value="ABC3_permease_C"/>
</dbReference>
<evidence type="ECO:0000259" key="7">
    <source>
        <dbReference type="Pfam" id="PF02687"/>
    </source>
</evidence>
<organism evidence="9 10">
    <name type="scientific">Prosthecodimorpha hirschii</name>
    <dbReference type="NCBI Taxonomy" id="665126"/>
    <lineage>
        <taxon>Bacteria</taxon>
        <taxon>Pseudomonadati</taxon>
        <taxon>Pseudomonadota</taxon>
        <taxon>Alphaproteobacteria</taxon>
        <taxon>Hyphomicrobiales</taxon>
        <taxon>Ancalomicrobiaceae</taxon>
        <taxon>Prosthecodimorpha</taxon>
    </lineage>
</organism>
<feature type="transmembrane region" description="Helical" evidence="6">
    <location>
        <begin position="21"/>
        <end position="39"/>
    </location>
</feature>
<feature type="transmembrane region" description="Helical" evidence="6">
    <location>
        <begin position="268"/>
        <end position="292"/>
    </location>
</feature>
<dbReference type="PANTHER" id="PTHR30287">
    <property type="entry name" value="MEMBRANE COMPONENT OF PREDICTED ABC SUPERFAMILY METABOLITE UPTAKE TRANSPORTER"/>
    <property type="match status" value="1"/>
</dbReference>
<evidence type="ECO:0000313" key="9">
    <source>
        <dbReference type="EMBL" id="KPL55984.1"/>
    </source>
</evidence>
<dbReference type="Proteomes" id="UP000048984">
    <property type="component" value="Unassembled WGS sequence"/>
</dbReference>
<dbReference type="PANTHER" id="PTHR30287:SF1">
    <property type="entry name" value="INNER MEMBRANE PROTEIN"/>
    <property type="match status" value="1"/>
</dbReference>
<dbReference type="AlphaFoldDB" id="A0A0P6VSX4"/>
<protein>
    <submittedName>
        <fullName evidence="9">Glycosyl transferase family 1</fullName>
    </submittedName>
</protein>
<keyword evidence="4 6" id="KW-1133">Transmembrane helix</keyword>
<evidence type="ECO:0000256" key="3">
    <source>
        <dbReference type="ARBA" id="ARBA00022692"/>
    </source>
</evidence>
<reference evidence="9 10" key="2">
    <citation type="submission" date="2015-10" db="EMBL/GenBank/DDBJ databases">
        <title>Draft Genome Sequence of Prosthecomicrobium hirschii ATCC 27832.</title>
        <authorList>
            <person name="Daniel J."/>
            <person name="Givan S.A."/>
            <person name="Brun Y.V."/>
            <person name="Brown P.J."/>
        </authorList>
    </citation>
    <scope>NUCLEOTIDE SEQUENCE [LARGE SCALE GENOMIC DNA]</scope>
    <source>
        <strain evidence="9 10">16</strain>
    </source>
</reference>
<feature type="transmembrane region" description="Helical" evidence="6">
    <location>
        <begin position="409"/>
        <end position="428"/>
    </location>
</feature>
<feature type="transmembrane region" description="Helical" evidence="6">
    <location>
        <begin position="434"/>
        <end position="460"/>
    </location>
</feature>
<reference evidence="9 10" key="1">
    <citation type="submission" date="2015-09" db="EMBL/GenBank/DDBJ databases">
        <authorList>
            <person name="Jackson K.R."/>
            <person name="Lunt B.L."/>
            <person name="Fisher J.N.B."/>
            <person name="Gardner A.V."/>
            <person name="Bailey M.E."/>
            <person name="Deus L.M."/>
            <person name="Earl A.S."/>
            <person name="Gibby P.D."/>
            <person name="Hartmann K.A."/>
            <person name="Liu J.E."/>
            <person name="Manci A.M."/>
            <person name="Nielsen D.A."/>
            <person name="Solomon M.B."/>
            <person name="Breakwell D.P."/>
            <person name="Burnett S.H."/>
            <person name="Grose J.H."/>
        </authorList>
    </citation>
    <scope>NUCLEOTIDE SEQUENCE [LARGE SCALE GENOMIC DNA]</scope>
    <source>
        <strain evidence="9 10">16</strain>
    </source>
</reference>
<comment type="caution">
    <text evidence="9">The sequence shown here is derived from an EMBL/GenBank/DDBJ whole genome shotgun (WGS) entry which is preliminary data.</text>
</comment>
<evidence type="ECO:0000256" key="6">
    <source>
        <dbReference type="SAM" id="Phobius"/>
    </source>
</evidence>
<feature type="transmembrane region" description="Helical" evidence="6">
    <location>
        <begin position="357"/>
        <end position="378"/>
    </location>
</feature>
<dbReference type="Pfam" id="PF02687">
    <property type="entry name" value="FtsX"/>
    <property type="match status" value="2"/>
</dbReference>
<evidence type="ECO:0000256" key="5">
    <source>
        <dbReference type="ARBA" id="ARBA00023136"/>
    </source>
</evidence>
<dbReference type="GO" id="GO:0005886">
    <property type="term" value="C:plasma membrane"/>
    <property type="evidence" value="ECO:0007669"/>
    <property type="project" value="UniProtKB-SubCell"/>
</dbReference>
<dbReference type="InterPro" id="IPR025857">
    <property type="entry name" value="MacB_PCD"/>
</dbReference>
<evidence type="ECO:0000256" key="1">
    <source>
        <dbReference type="ARBA" id="ARBA00004651"/>
    </source>
</evidence>
<evidence type="ECO:0000256" key="2">
    <source>
        <dbReference type="ARBA" id="ARBA00022475"/>
    </source>
</evidence>